<gene>
    <name evidence="2" type="ORF">CWE12_13530</name>
</gene>
<protein>
    <recommendedName>
        <fullName evidence="4">Copper chaperone PCu(A)C</fullName>
    </recommendedName>
</protein>
<dbReference type="RefSeq" id="WP_126790247.1">
    <property type="nucleotide sequence ID" value="NZ_PIPN01000007.1"/>
</dbReference>
<proteinExistence type="predicted"/>
<keyword evidence="1" id="KW-0732">Signal</keyword>
<dbReference type="InterPro" id="IPR007410">
    <property type="entry name" value="LpqE-like"/>
</dbReference>
<sequence length="156" mass="16957">MRHYFNRMIQRVLSSAALLLVIVMGMLGPVQAAETIEVESFWLRESVPGAENGAGFGEIRNTGSEDVSIVAAESPIASSLELHQHVHRHNGQMAMEQLDALVIPAGGSVTLQPGGYHLMLMQLKSPLRVGQSHTLELRLSTGETLTVEAEVHPLVR</sequence>
<feature type="chain" id="PRO_5046799148" description="Copper chaperone PCu(A)C" evidence="1">
    <location>
        <begin position="33"/>
        <end position="156"/>
    </location>
</feature>
<comment type="caution">
    <text evidence="2">The sequence shown here is derived from an EMBL/GenBank/DDBJ whole genome shotgun (WGS) entry which is preliminary data.</text>
</comment>
<feature type="signal peptide" evidence="1">
    <location>
        <begin position="1"/>
        <end position="32"/>
    </location>
</feature>
<dbReference type="SUPFAM" id="SSF110087">
    <property type="entry name" value="DR1885-like metal-binding protein"/>
    <property type="match status" value="1"/>
</dbReference>
<organism evidence="2 3">
    <name type="scientific">Aliidiomarina sedimenti</name>
    <dbReference type="NCBI Taxonomy" id="1933879"/>
    <lineage>
        <taxon>Bacteria</taxon>
        <taxon>Pseudomonadati</taxon>
        <taxon>Pseudomonadota</taxon>
        <taxon>Gammaproteobacteria</taxon>
        <taxon>Alteromonadales</taxon>
        <taxon>Idiomarinaceae</taxon>
        <taxon>Aliidiomarina</taxon>
    </lineage>
</organism>
<dbReference type="Proteomes" id="UP000287410">
    <property type="component" value="Unassembled WGS sequence"/>
</dbReference>
<dbReference type="InterPro" id="IPR058248">
    <property type="entry name" value="Lxx211020-like"/>
</dbReference>
<reference evidence="2 3" key="1">
    <citation type="journal article" date="2018" name="Front. Microbiol.">
        <title>Genome-Based Analysis Reveals the Taxonomy and Diversity of the Family Idiomarinaceae.</title>
        <authorList>
            <person name="Liu Y."/>
            <person name="Lai Q."/>
            <person name="Shao Z."/>
        </authorList>
    </citation>
    <scope>NUCLEOTIDE SEQUENCE [LARGE SCALE GENOMIC DNA]</scope>
    <source>
        <strain evidence="2 3">GBSy1</strain>
    </source>
</reference>
<name>A0ABY0BV86_9GAMM</name>
<accession>A0ABY0BV86</accession>
<keyword evidence="3" id="KW-1185">Reference proteome</keyword>
<dbReference type="PANTHER" id="PTHR36302">
    <property type="entry name" value="BLR7088 PROTEIN"/>
    <property type="match status" value="1"/>
</dbReference>
<dbReference type="Pfam" id="PF04314">
    <property type="entry name" value="PCuAC"/>
    <property type="match status" value="1"/>
</dbReference>
<evidence type="ECO:0000313" key="3">
    <source>
        <dbReference type="Proteomes" id="UP000287410"/>
    </source>
</evidence>
<evidence type="ECO:0000313" key="2">
    <source>
        <dbReference type="EMBL" id="RUO27946.1"/>
    </source>
</evidence>
<evidence type="ECO:0008006" key="4">
    <source>
        <dbReference type="Google" id="ProtNLM"/>
    </source>
</evidence>
<dbReference type="PANTHER" id="PTHR36302:SF1">
    <property type="entry name" value="COPPER CHAPERONE PCU(A)C"/>
    <property type="match status" value="1"/>
</dbReference>
<dbReference type="Gene3D" id="2.60.40.1890">
    <property type="entry name" value="PCu(A)C copper chaperone"/>
    <property type="match status" value="1"/>
</dbReference>
<evidence type="ECO:0000256" key="1">
    <source>
        <dbReference type="SAM" id="SignalP"/>
    </source>
</evidence>
<dbReference type="EMBL" id="PIPN01000007">
    <property type="protein sequence ID" value="RUO27946.1"/>
    <property type="molecule type" value="Genomic_DNA"/>
</dbReference>
<dbReference type="InterPro" id="IPR036182">
    <property type="entry name" value="PCuAC_sf"/>
</dbReference>